<dbReference type="InterPro" id="IPR038475">
    <property type="entry name" value="RecG_C_sf"/>
</dbReference>
<feature type="non-terminal residue" evidence="1">
    <location>
        <position position="186"/>
    </location>
</feature>
<feature type="non-terminal residue" evidence="1">
    <location>
        <position position="1"/>
    </location>
</feature>
<dbReference type="PANTHER" id="PTHR30595">
    <property type="entry name" value="GLPR-RELATED TRANSCRIPTIONAL REPRESSOR"/>
    <property type="match status" value="1"/>
</dbReference>
<accession>A0A5J4P7K3</accession>
<dbReference type="AlphaFoldDB" id="A0A5J4P7K3"/>
<name>A0A5J4P7K3_9ZZZZ</name>
<gene>
    <name evidence="1" type="ORF">EZS27_043331</name>
</gene>
<protein>
    <submittedName>
        <fullName evidence="1">Uncharacterized protein</fullName>
    </submittedName>
</protein>
<dbReference type="PANTHER" id="PTHR30595:SF6">
    <property type="entry name" value="SCHLAFEN ALBA-2 DOMAIN-CONTAINING PROTEIN"/>
    <property type="match status" value="1"/>
</dbReference>
<reference evidence="1" key="1">
    <citation type="submission" date="2019-03" db="EMBL/GenBank/DDBJ databases">
        <title>Single cell metagenomics reveals metabolic interactions within the superorganism composed of flagellate Streblomastix strix and complex community of Bacteroidetes bacteria on its surface.</title>
        <authorList>
            <person name="Treitli S.C."/>
            <person name="Kolisko M."/>
            <person name="Husnik F."/>
            <person name="Keeling P."/>
            <person name="Hampl V."/>
        </authorList>
    </citation>
    <scope>NUCLEOTIDE SEQUENCE</scope>
    <source>
        <strain evidence="1">STM</strain>
    </source>
</reference>
<dbReference type="Pfam" id="PF13749">
    <property type="entry name" value="HATPase_c_4"/>
    <property type="match status" value="1"/>
</dbReference>
<sequence>FPESKTVILEALANEEFIVSHGDYWNITNLGALLFARDLTKFKGLEFKTLRIILYKDKNRIEAHPELNFKEGYACGFEHFIQFIMERTSIEVIEKVFRETRESYPERTVRELLANSLIHQSLWQGGTHTMVEIFSDRIEMTNPGTPLVDVNRFIDTPPKSRNEKIAILMHQFDLCELRGSGVDRAI</sequence>
<evidence type="ECO:0000313" key="1">
    <source>
        <dbReference type="EMBL" id="KAA6305018.1"/>
    </source>
</evidence>
<dbReference type="EMBL" id="SNRY01011047">
    <property type="protein sequence ID" value="KAA6305018.1"/>
    <property type="molecule type" value="Genomic_DNA"/>
</dbReference>
<comment type="caution">
    <text evidence="1">The sequence shown here is derived from an EMBL/GenBank/DDBJ whole genome shotgun (WGS) entry which is preliminary data.</text>
</comment>
<dbReference type="Gene3D" id="3.30.565.60">
    <property type="match status" value="1"/>
</dbReference>
<proteinExistence type="predicted"/>
<organism evidence="1">
    <name type="scientific">termite gut metagenome</name>
    <dbReference type="NCBI Taxonomy" id="433724"/>
    <lineage>
        <taxon>unclassified sequences</taxon>
        <taxon>metagenomes</taxon>
        <taxon>organismal metagenomes</taxon>
    </lineage>
</organism>